<keyword evidence="3 4" id="KW-0268">Exocytosis</keyword>
<dbReference type="GO" id="GO:0006887">
    <property type="term" value="P:exocytosis"/>
    <property type="evidence" value="ECO:0007669"/>
    <property type="project" value="UniProtKB-KW"/>
</dbReference>
<feature type="compositionally biased region" description="Polar residues" evidence="5">
    <location>
        <begin position="40"/>
        <end position="54"/>
    </location>
</feature>
<comment type="function">
    <text evidence="4">Component of the exocyst complex involved in the docking of exocytic vesicles with fusion sites on the plasma membrane.</text>
</comment>
<name>G3AUN6_SPAPN</name>
<gene>
    <name evidence="7" type="ORF">SPAPADRAFT_73278</name>
</gene>
<dbReference type="RefSeq" id="XP_007377563.1">
    <property type="nucleotide sequence ID" value="XM_007377501.1"/>
</dbReference>
<feature type="region of interest" description="Disordered" evidence="5">
    <location>
        <begin position="38"/>
        <end position="58"/>
    </location>
</feature>
<protein>
    <recommendedName>
        <fullName evidence="4">Exocyst complex component SEC5</fullName>
    </recommendedName>
</protein>
<dbReference type="PANTHER" id="PTHR13043:SF1">
    <property type="entry name" value="EXOCYST COMPLEX COMPONENT 2"/>
    <property type="match status" value="1"/>
</dbReference>
<dbReference type="AlphaFoldDB" id="G3AUN6"/>
<dbReference type="KEGG" id="spaa:SPAPADRAFT_73278"/>
<comment type="subunit">
    <text evidence="4">Component of the exocyst complex.</text>
</comment>
<evidence type="ECO:0000256" key="2">
    <source>
        <dbReference type="ARBA" id="ARBA00022448"/>
    </source>
</evidence>
<comment type="similarity">
    <text evidence="1 4">Belongs to the SEC5 family.</text>
</comment>
<keyword evidence="2 4" id="KW-0813">Transport</keyword>
<evidence type="ECO:0000256" key="1">
    <source>
        <dbReference type="ARBA" id="ARBA00010578"/>
    </source>
</evidence>
<dbReference type="STRING" id="619300.G3AUN6"/>
<dbReference type="InParanoid" id="G3AUN6"/>
<dbReference type="Proteomes" id="UP000000709">
    <property type="component" value="Unassembled WGS sequence"/>
</dbReference>
<proteinExistence type="inferred from homology"/>
<dbReference type="PANTHER" id="PTHR13043">
    <property type="entry name" value="EXOCYST COMPLEX COMPONENT SEC5"/>
    <property type="match status" value="1"/>
</dbReference>
<feature type="domain" description="Exocyst complex component EXOC2/Sec5 N-terminal" evidence="6">
    <location>
        <begin position="57"/>
        <end position="901"/>
    </location>
</feature>
<dbReference type="OrthoDB" id="26242at2759"/>
<dbReference type="GO" id="GO:0000145">
    <property type="term" value="C:exocyst"/>
    <property type="evidence" value="ECO:0007669"/>
    <property type="project" value="UniProtKB-UniRule"/>
</dbReference>
<sequence>MNIRPTEEEIKRYYGVNTLHLTNKDQLNYNPLADLDPDEVTSTWSEQSTTSRSFDLQDPLKGPNSNIVSELLDKHIISSKNDPLVYNYLISSQTFNSQKYLTTIHKDTPIEELTHALALLETDIHSHTSELKRAIDDNFLKVINSKKSIDDVLVEFKQQKSKAQADKESSKVFNPTKQRLDVQQDLCSELDSAINNMNTTTSLMIRPISELKAKEVKLMKMIEIVKENSFFFDLPSVLIEALSLNDNEKFLTNYNKFLVEKNKFYTNLQKEREDKLNQAKTSEAVKEIDADISLKHSTVSKVFSPIDSITLQYRQKLIKELLSLDTDIVSRTNTDERNKIISIIDNLMKLNELDTSASHPIADFISNQLNMINKDFEYHINKFDNKFLLHQEKLLDYISGLKQDRQIGSHINYIAEKYNHIIPNEEIFDSSDSLDYSLINETWLVLLNFMEYLDTTLINTLQKILNNYLHYNTIDSDGKIRDAYVEVINQVVLLLVTLFDSVKEETTEANTAIELSPRVYKQFVPYYANSLSTVYYLTKANLKVNRLLTKFGEFIGKIGNASKYPDTNKVIKSLKTSSTNINQKIIEAICSVWINDVTQFYDIEDWKCEKGEQSTTTNLVNIIQYYQTYMVSQISNLIFAKEKSEFQIVSVYPGKRILVSIEIQFMRSLTILVDSIMKKYHIERTISTVDTFKILTMNNLDKLSREIYPKLLRRFDELFDKDLSKQNLKLFVDIDKANLTIIEDILNNEKLYISSRVNLFFKSSKQAKKLKVDGFIYEILIHFVKLINKLKPLTVVEIFIDIINELQLNLLKNILDNIRNFEVSSLGLVNLKLDVNFVLQVFEKSKLLRFNESTYKLVQILLNTIEEKYQEGHALYQYSKQEFDQVLKQNLQDSSNQFGCF</sequence>
<accession>G3AUN6</accession>
<dbReference type="OMA" id="DCSQFYD"/>
<dbReference type="InterPro" id="IPR029175">
    <property type="entry name" value="EXOC2/Sec5"/>
</dbReference>
<reference evidence="7 8" key="1">
    <citation type="journal article" date="2011" name="Proc. Natl. Acad. Sci. U.S.A.">
        <title>Comparative genomics of xylose-fermenting fungi for enhanced biofuel production.</title>
        <authorList>
            <person name="Wohlbach D.J."/>
            <person name="Kuo A."/>
            <person name="Sato T.K."/>
            <person name="Potts K.M."/>
            <person name="Salamov A.A."/>
            <person name="LaButti K.M."/>
            <person name="Sun H."/>
            <person name="Clum A."/>
            <person name="Pangilinan J.L."/>
            <person name="Lindquist E.A."/>
            <person name="Lucas S."/>
            <person name="Lapidus A."/>
            <person name="Jin M."/>
            <person name="Gunawan C."/>
            <person name="Balan V."/>
            <person name="Dale B.E."/>
            <person name="Jeffries T.W."/>
            <person name="Zinkel R."/>
            <person name="Barry K.W."/>
            <person name="Grigoriev I.V."/>
            <person name="Gasch A.P."/>
        </authorList>
    </citation>
    <scope>NUCLEOTIDE SEQUENCE [LARGE SCALE GENOMIC DNA]</scope>
    <source>
        <strain evidence="8">NRRL Y-27907 / 11-Y1</strain>
    </source>
</reference>
<dbReference type="GO" id="GO:0006893">
    <property type="term" value="P:Golgi to plasma membrane transport"/>
    <property type="evidence" value="ECO:0007669"/>
    <property type="project" value="UniProtKB-UniRule"/>
</dbReference>
<dbReference type="EMBL" id="GL996505">
    <property type="protein sequence ID" value="EGW30592.1"/>
    <property type="molecule type" value="Genomic_DNA"/>
</dbReference>
<evidence type="ECO:0000256" key="4">
    <source>
        <dbReference type="RuleBase" id="RU365069"/>
    </source>
</evidence>
<dbReference type="HOGENOM" id="CLU_321631_0_0_1"/>
<evidence type="ECO:0000259" key="6">
    <source>
        <dbReference type="Pfam" id="PF15469"/>
    </source>
</evidence>
<evidence type="ECO:0000313" key="7">
    <source>
        <dbReference type="EMBL" id="EGW30592.1"/>
    </source>
</evidence>
<keyword evidence="4" id="KW-0653">Protein transport</keyword>
<dbReference type="InterPro" id="IPR039481">
    <property type="entry name" value="EXOC2/Sec5_N_dom"/>
</dbReference>
<organism evidence="8">
    <name type="scientific">Spathaspora passalidarum (strain NRRL Y-27907 / 11-Y1)</name>
    <dbReference type="NCBI Taxonomy" id="619300"/>
    <lineage>
        <taxon>Eukaryota</taxon>
        <taxon>Fungi</taxon>
        <taxon>Dikarya</taxon>
        <taxon>Ascomycota</taxon>
        <taxon>Saccharomycotina</taxon>
        <taxon>Pichiomycetes</taxon>
        <taxon>Debaryomycetaceae</taxon>
        <taxon>Spathaspora</taxon>
    </lineage>
</organism>
<dbReference type="FunCoup" id="G3AUN6">
    <property type="interactions" value="320"/>
</dbReference>
<keyword evidence="8" id="KW-1185">Reference proteome</keyword>
<dbReference type="GO" id="GO:0015031">
    <property type="term" value="P:protein transport"/>
    <property type="evidence" value="ECO:0007669"/>
    <property type="project" value="UniProtKB-KW"/>
</dbReference>
<dbReference type="Pfam" id="PF15469">
    <property type="entry name" value="Sec5"/>
    <property type="match status" value="1"/>
</dbReference>
<evidence type="ECO:0000313" key="8">
    <source>
        <dbReference type="Proteomes" id="UP000000709"/>
    </source>
</evidence>
<dbReference type="eggNOG" id="KOG2347">
    <property type="taxonomic scope" value="Eukaryota"/>
</dbReference>
<evidence type="ECO:0000256" key="5">
    <source>
        <dbReference type="SAM" id="MobiDB-lite"/>
    </source>
</evidence>
<dbReference type="GeneID" id="18875475"/>
<evidence type="ECO:0000256" key="3">
    <source>
        <dbReference type="ARBA" id="ARBA00022483"/>
    </source>
</evidence>